<dbReference type="EMBL" id="JBHMDO010000003">
    <property type="protein sequence ID" value="MFB9324699.1"/>
    <property type="molecule type" value="Genomic_DNA"/>
</dbReference>
<gene>
    <name evidence="1" type="ORF">ACFFSY_01940</name>
</gene>
<evidence type="ECO:0008006" key="3">
    <source>
        <dbReference type="Google" id="ProtNLM"/>
    </source>
</evidence>
<dbReference type="Proteomes" id="UP001589747">
    <property type="component" value="Unassembled WGS sequence"/>
</dbReference>
<dbReference type="RefSeq" id="WP_377489071.1">
    <property type="nucleotide sequence ID" value="NZ_JBHMDO010000003.1"/>
</dbReference>
<sequence length="64" mass="7357">MEQDEYAHFFLCTFWDNMESVISYAGENPTIAVTYPRDKELGLISDPIVILQEVTNAKNPFQTD</sequence>
<proteinExistence type="predicted"/>
<evidence type="ECO:0000313" key="2">
    <source>
        <dbReference type="Proteomes" id="UP001589747"/>
    </source>
</evidence>
<keyword evidence="2" id="KW-1185">Reference proteome</keyword>
<name>A0ABV5KHJ9_9BACL</name>
<reference evidence="1 2" key="1">
    <citation type="submission" date="2024-09" db="EMBL/GenBank/DDBJ databases">
        <authorList>
            <person name="Sun Q."/>
            <person name="Mori K."/>
        </authorList>
    </citation>
    <scope>NUCLEOTIDE SEQUENCE [LARGE SCALE GENOMIC DNA]</scope>
    <source>
        <strain evidence="1 2">TISTR 2452</strain>
    </source>
</reference>
<accession>A0ABV5KHJ9</accession>
<evidence type="ECO:0000313" key="1">
    <source>
        <dbReference type="EMBL" id="MFB9324699.1"/>
    </source>
</evidence>
<organism evidence="1 2">
    <name type="scientific">Paenibacillus aurantiacus</name>
    <dbReference type="NCBI Taxonomy" id="1936118"/>
    <lineage>
        <taxon>Bacteria</taxon>
        <taxon>Bacillati</taxon>
        <taxon>Bacillota</taxon>
        <taxon>Bacilli</taxon>
        <taxon>Bacillales</taxon>
        <taxon>Paenibacillaceae</taxon>
        <taxon>Paenibacillus</taxon>
    </lineage>
</organism>
<comment type="caution">
    <text evidence="1">The sequence shown here is derived from an EMBL/GenBank/DDBJ whole genome shotgun (WGS) entry which is preliminary data.</text>
</comment>
<protein>
    <recommendedName>
        <fullName evidence="3">Antibiotic biosynthesis monooxygenase</fullName>
    </recommendedName>
</protein>